<dbReference type="GO" id="GO:0005829">
    <property type="term" value="C:cytosol"/>
    <property type="evidence" value="ECO:0007669"/>
    <property type="project" value="TreeGrafter"/>
</dbReference>
<dbReference type="Proteomes" id="UP000824238">
    <property type="component" value="Unassembled WGS sequence"/>
</dbReference>
<dbReference type="EMBL" id="DVHH01000013">
    <property type="protein sequence ID" value="HIR54083.1"/>
    <property type="molecule type" value="Genomic_DNA"/>
</dbReference>
<organism evidence="3 4">
    <name type="scientific">Candidatus Scatomorpha intestinigallinarum</name>
    <dbReference type="NCBI Taxonomy" id="2840923"/>
    <lineage>
        <taxon>Bacteria</taxon>
        <taxon>Bacillati</taxon>
        <taxon>Bacillota</taxon>
        <taxon>Clostridia</taxon>
        <taxon>Eubacteriales</taxon>
        <taxon>Candidatus Scatomorpha</taxon>
    </lineage>
</organism>
<dbReference type="CDD" id="cd03522">
    <property type="entry name" value="MoeA_like"/>
    <property type="match status" value="1"/>
</dbReference>
<dbReference type="GO" id="GO:0046872">
    <property type="term" value="F:metal ion binding"/>
    <property type="evidence" value="ECO:0007669"/>
    <property type="project" value="UniProtKB-UniRule"/>
</dbReference>
<dbReference type="AlphaFoldDB" id="A0A9D1IYH5"/>
<keyword evidence="1" id="KW-0500">Molybdenum</keyword>
<dbReference type="Gene3D" id="3.40.980.10">
    <property type="entry name" value="MoaB/Mog-like domain"/>
    <property type="match status" value="1"/>
</dbReference>
<feature type="domain" description="4Fe-4S ferredoxin-type" evidence="2">
    <location>
        <begin position="315"/>
        <end position="341"/>
    </location>
</feature>
<keyword evidence="1" id="KW-0808">Transferase</keyword>
<comment type="caution">
    <text evidence="3">The sequence shown here is derived from an EMBL/GenBank/DDBJ whole genome shotgun (WGS) entry which is preliminary data.</text>
</comment>
<dbReference type="GO" id="GO:0006777">
    <property type="term" value="P:Mo-molybdopterin cofactor biosynthetic process"/>
    <property type="evidence" value="ECO:0007669"/>
    <property type="project" value="UniProtKB-UniRule"/>
</dbReference>
<comment type="pathway">
    <text evidence="1">Cofactor biosynthesis; molybdopterin biosynthesis.</text>
</comment>
<dbReference type="EC" id="2.10.1.1" evidence="1"/>
<dbReference type="InterPro" id="IPR017896">
    <property type="entry name" value="4Fe4S_Fe-S-bd"/>
</dbReference>
<reference evidence="3" key="1">
    <citation type="submission" date="2020-10" db="EMBL/GenBank/DDBJ databases">
        <authorList>
            <person name="Gilroy R."/>
        </authorList>
    </citation>
    <scope>NUCLEOTIDE SEQUENCE</scope>
    <source>
        <strain evidence="3">ChiGjej3B3-7149</strain>
    </source>
</reference>
<accession>A0A9D1IYH5</accession>
<keyword evidence="1" id="KW-0501">Molybdenum cofactor biosynthesis</keyword>
<reference evidence="3" key="2">
    <citation type="journal article" date="2021" name="PeerJ">
        <title>Extensive microbial diversity within the chicken gut microbiome revealed by metagenomics and culture.</title>
        <authorList>
            <person name="Gilroy R."/>
            <person name="Ravi A."/>
            <person name="Getino M."/>
            <person name="Pursley I."/>
            <person name="Horton D.L."/>
            <person name="Alikhan N.F."/>
            <person name="Baker D."/>
            <person name="Gharbi K."/>
            <person name="Hall N."/>
            <person name="Watson M."/>
            <person name="Adriaenssens E.M."/>
            <person name="Foster-Nyarko E."/>
            <person name="Jarju S."/>
            <person name="Secka A."/>
            <person name="Antonio M."/>
            <person name="Oren A."/>
            <person name="Chaudhuri R.R."/>
            <person name="La Ragione R."/>
            <person name="Hildebrand F."/>
            <person name="Pallen M.J."/>
        </authorList>
    </citation>
    <scope>NUCLEOTIDE SEQUENCE</scope>
    <source>
        <strain evidence="3">ChiGjej3B3-7149</strain>
    </source>
</reference>
<keyword evidence="1" id="KW-0460">Magnesium</keyword>
<comment type="similarity">
    <text evidence="1">Belongs to the MoeA family.</text>
</comment>
<comment type="function">
    <text evidence="1">Catalyzes the insertion of molybdate into adenylated molybdopterin with the concomitant release of AMP.</text>
</comment>
<dbReference type="SMART" id="SM00852">
    <property type="entry name" value="MoCF_biosynth"/>
    <property type="match status" value="1"/>
</dbReference>
<dbReference type="PROSITE" id="PS51379">
    <property type="entry name" value="4FE4S_FER_2"/>
    <property type="match status" value="1"/>
</dbReference>
<comment type="catalytic activity">
    <reaction evidence="1">
        <text>adenylyl-molybdopterin + molybdate = Mo-molybdopterin + AMP + H(+)</text>
        <dbReference type="Rhea" id="RHEA:35047"/>
        <dbReference type="ChEBI" id="CHEBI:15378"/>
        <dbReference type="ChEBI" id="CHEBI:36264"/>
        <dbReference type="ChEBI" id="CHEBI:62727"/>
        <dbReference type="ChEBI" id="CHEBI:71302"/>
        <dbReference type="ChEBI" id="CHEBI:456215"/>
    </reaction>
</comment>
<dbReference type="PANTHER" id="PTHR10192">
    <property type="entry name" value="MOLYBDOPTERIN BIOSYNTHESIS PROTEIN"/>
    <property type="match status" value="1"/>
</dbReference>
<keyword evidence="1" id="KW-0479">Metal-binding</keyword>
<evidence type="ECO:0000256" key="1">
    <source>
        <dbReference type="RuleBase" id="RU365090"/>
    </source>
</evidence>
<dbReference type="InterPro" id="IPR038987">
    <property type="entry name" value="MoeA-like"/>
</dbReference>
<comment type="cofactor">
    <cofactor evidence="1">
        <name>Mg(2+)</name>
        <dbReference type="ChEBI" id="CHEBI:18420"/>
    </cofactor>
</comment>
<evidence type="ECO:0000313" key="3">
    <source>
        <dbReference type="EMBL" id="HIR54083.1"/>
    </source>
</evidence>
<evidence type="ECO:0000259" key="2">
    <source>
        <dbReference type="PROSITE" id="PS51379"/>
    </source>
</evidence>
<dbReference type="PANTHER" id="PTHR10192:SF28">
    <property type="entry name" value="MOLYBDOPTERIN MOLYBDENUMTRANSFERASE"/>
    <property type="match status" value="1"/>
</dbReference>
<dbReference type="InterPro" id="IPR036425">
    <property type="entry name" value="MoaB/Mog-like_dom_sf"/>
</dbReference>
<dbReference type="InterPro" id="IPR001453">
    <property type="entry name" value="MoaB/Mog_dom"/>
</dbReference>
<dbReference type="SUPFAM" id="SSF53218">
    <property type="entry name" value="Molybdenum cofactor biosynthesis proteins"/>
    <property type="match status" value="1"/>
</dbReference>
<evidence type="ECO:0000313" key="4">
    <source>
        <dbReference type="Proteomes" id="UP000824238"/>
    </source>
</evidence>
<protein>
    <recommendedName>
        <fullName evidence="1">Molybdopterin molybdenumtransferase</fullName>
        <ecNumber evidence="1">2.10.1.1</ecNumber>
    </recommendedName>
</protein>
<gene>
    <name evidence="3" type="ORF">IAD36_00545</name>
</gene>
<proteinExistence type="inferred from homology"/>
<dbReference type="Pfam" id="PF00994">
    <property type="entry name" value="MoCF_biosynth"/>
    <property type="match status" value="1"/>
</dbReference>
<name>A0A9D1IYH5_9FIRM</name>
<sequence>MKLIDTRDAVGHVLCHDMTQIIVGVTKDARFRKGHVVTEEDIPVLLSMGKEKLYVWEKAEGMVHEDEAAERLRALCQSEHMHPTPVKEGKIELIADCDGLFQVDITRLNALNGRDELMIATRHSNTAVKKGAKLAGMRIIPLVIEDEKLREAEAIAGPKPILSLRPFTLRTCGLVTTGSEVKNGLIQDTFTPVIKEKLKSYGIEVTMQAFPGDDREAITKAVLDFKAKGVDMLLCTGGMSVDPDDRTPGAIRDTGAEIVCYGAPVLPGAMFLLGYFEDGVPVMGLPGCVMYAKATVFDLMLPRIAAGVRVTRAEIKALGNGGLCLGCGDCRYPICPFGKGI</sequence>
<dbReference type="GO" id="GO:0061599">
    <property type="term" value="F:molybdopterin molybdotransferase activity"/>
    <property type="evidence" value="ECO:0007669"/>
    <property type="project" value="UniProtKB-UniRule"/>
</dbReference>